<dbReference type="SUPFAM" id="SSF55904">
    <property type="entry name" value="Ornithine decarboxylase C-terminal domain"/>
    <property type="match status" value="1"/>
</dbReference>
<evidence type="ECO:0000256" key="4">
    <source>
        <dbReference type="ARBA" id="ARBA00022898"/>
    </source>
</evidence>
<dbReference type="AlphaFoldDB" id="A0A4R5KAW2"/>
<dbReference type="Gene3D" id="3.40.640.10">
    <property type="entry name" value="Type I PLP-dependent aspartate aminotransferase-like (Major domain)"/>
    <property type="match status" value="1"/>
</dbReference>
<dbReference type="InterPro" id="IPR008286">
    <property type="entry name" value="Prn/Lys/Arg_de-COase_C"/>
</dbReference>
<evidence type="ECO:0000313" key="9">
    <source>
        <dbReference type="Proteomes" id="UP000295636"/>
    </source>
</evidence>
<dbReference type="InterPro" id="IPR015421">
    <property type="entry name" value="PyrdxlP-dep_Trfase_major"/>
</dbReference>
<keyword evidence="4" id="KW-0663">Pyridoxal phosphate</keyword>
<proteinExistence type="inferred from homology"/>
<gene>
    <name evidence="8" type="ORF">E1757_32305</name>
</gene>
<dbReference type="InterPro" id="IPR036633">
    <property type="entry name" value="Prn/Lys/Arg_de-COase_C_sf"/>
</dbReference>
<dbReference type="Pfam" id="PF01276">
    <property type="entry name" value="OKR_DC_1"/>
    <property type="match status" value="1"/>
</dbReference>
<dbReference type="PANTHER" id="PTHR43277">
    <property type="entry name" value="ARGININE DECARBOXYLASE"/>
    <property type="match status" value="1"/>
</dbReference>
<dbReference type="InterPro" id="IPR015424">
    <property type="entry name" value="PyrdxlP-dep_Trfase"/>
</dbReference>
<evidence type="ECO:0000256" key="2">
    <source>
        <dbReference type="ARBA" id="ARBA00010671"/>
    </source>
</evidence>
<dbReference type="EMBL" id="SMRT01000026">
    <property type="protein sequence ID" value="TDF91618.1"/>
    <property type="molecule type" value="Genomic_DNA"/>
</dbReference>
<dbReference type="Gene3D" id="3.90.105.10">
    <property type="entry name" value="Molybdopterin biosynthesis moea protein, domain 2"/>
    <property type="match status" value="1"/>
</dbReference>
<name>A0A4R5KAW2_9BACL</name>
<evidence type="ECO:0000259" key="7">
    <source>
        <dbReference type="Pfam" id="PF03711"/>
    </source>
</evidence>
<dbReference type="GO" id="GO:0016831">
    <property type="term" value="F:carboxy-lyase activity"/>
    <property type="evidence" value="ECO:0007669"/>
    <property type="project" value="UniProtKB-KW"/>
</dbReference>
<dbReference type="RefSeq" id="WP_133236047.1">
    <property type="nucleotide sequence ID" value="NZ_SMRT01000026.1"/>
</dbReference>
<evidence type="ECO:0000256" key="5">
    <source>
        <dbReference type="ARBA" id="ARBA00023239"/>
    </source>
</evidence>
<keyword evidence="8" id="KW-0032">Aminotransferase</keyword>
<keyword evidence="5" id="KW-0456">Lyase</keyword>
<keyword evidence="9" id="KW-1185">Reference proteome</keyword>
<organism evidence="8 9">
    <name type="scientific">Paenibacillus piri</name>
    <dbReference type="NCBI Taxonomy" id="2547395"/>
    <lineage>
        <taxon>Bacteria</taxon>
        <taxon>Bacillati</taxon>
        <taxon>Bacillota</taxon>
        <taxon>Bacilli</taxon>
        <taxon>Bacillales</taxon>
        <taxon>Paenibacillaceae</taxon>
        <taxon>Paenibacillus</taxon>
    </lineage>
</organism>
<accession>A0A4R5KAW2</accession>
<dbReference type="SUPFAM" id="SSF53383">
    <property type="entry name" value="PLP-dependent transferases"/>
    <property type="match status" value="1"/>
</dbReference>
<sequence length="497" mass="53856">MMDKQKAPLFERLVEHAGSKHISLHVPGHKAGQGLAASARPYYEAILQLDATEITGLDDLHHPEEAILEAQQLAADCFGAEESFFLVNGSTVGNLAMILSVCRRGELLLVQRDVHKSVIHGLMLAGAKAVFLNPEVDSETGLTLGLRPDAVEQALEKYPAAKGLLLTRPGYYGTAVSLEPIAKLLHDRQKPLLVDEAHGAHFGFHPALPKAALSYGADAVVQSTHKLLTAMTMGAMLHVQGERIDRKEIKRYLTMLQSSSPSYPLMASLDLSRMQMHTKGEELLQQGMSVVGQFKEHMKTQSRFQLQEPQAADVDGVLQDPFKVILTDAEGRMSGFALKDELEARDCFVELADPQAVLLVFSLASTSDDVDRLVGALRSIANDLQGEAGPPADLSSRLQPAQTYSAVPGLSEPVSFDEQMYRNKGTAQLPLEEAVGMMAAEMIVPYPPGIPVLCPGESISAEVVRYLTRLSAMGARIHGMTSGAEPMLPVLIATREQ</sequence>
<keyword evidence="3" id="KW-0210">Decarboxylase</keyword>
<evidence type="ECO:0000313" key="8">
    <source>
        <dbReference type="EMBL" id="TDF91618.1"/>
    </source>
</evidence>
<reference evidence="8 9" key="1">
    <citation type="submission" date="2019-03" db="EMBL/GenBank/DDBJ databases">
        <title>This is whole genome sequence of Paenibacillus sp MS74 strain.</title>
        <authorList>
            <person name="Trinh H.N."/>
        </authorList>
    </citation>
    <scope>NUCLEOTIDE SEQUENCE [LARGE SCALE GENOMIC DNA]</scope>
    <source>
        <strain evidence="8 9">MS74</strain>
    </source>
</reference>
<evidence type="ECO:0000256" key="1">
    <source>
        <dbReference type="ARBA" id="ARBA00001933"/>
    </source>
</evidence>
<feature type="domain" description="Orn/Lys/Arg decarboxylases family 1 pyridoxal-P attachment site" evidence="6">
    <location>
        <begin position="8"/>
        <end position="367"/>
    </location>
</feature>
<dbReference type="GO" id="GO:0008483">
    <property type="term" value="F:transaminase activity"/>
    <property type="evidence" value="ECO:0007669"/>
    <property type="project" value="UniProtKB-KW"/>
</dbReference>
<dbReference type="OrthoDB" id="9815233at2"/>
<dbReference type="Proteomes" id="UP000295636">
    <property type="component" value="Unassembled WGS sequence"/>
</dbReference>
<comment type="similarity">
    <text evidence="2">Belongs to the Orn/Lys/Arg decarboxylase class-I family.</text>
</comment>
<evidence type="ECO:0000256" key="3">
    <source>
        <dbReference type="ARBA" id="ARBA00022793"/>
    </source>
</evidence>
<comment type="cofactor">
    <cofactor evidence="1">
        <name>pyridoxal 5'-phosphate</name>
        <dbReference type="ChEBI" id="CHEBI:597326"/>
    </cofactor>
</comment>
<dbReference type="CDD" id="cd00615">
    <property type="entry name" value="Orn_deC_like"/>
    <property type="match status" value="1"/>
</dbReference>
<protein>
    <submittedName>
        <fullName evidence="8">Aminotransferase class I/II-fold pyridoxal phosphate-dependent enzyme</fullName>
    </submittedName>
</protein>
<comment type="caution">
    <text evidence="8">The sequence shown here is derived from an EMBL/GenBank/DDBJ whole genome shotgun (WGS) entry which is preliminary data.</text>
</comment>
<evidence type="ECO:0000259" key="6">
    <source>
        <dbReference type="Pfam" id="PF01276"/>
    </source>
</evidence>
<dbReference type="InterPro" id="IPR052357">
    <property type="entry name" value="Orn_Lys_Arg_decarboxylase-I"/>
</dbReference>
<feature type="domain" description="Orn/Lys/Arg decarboxylase C-terminal" evidence="7">
    <location>
        <begin position="417"/>
        <end position="480"/>
    </location>
</feature>
<keyword evidence="8" id="KW-0808">Transferase</keyword>
<dbReference type="PANTHER" id="PTHR43277:SF3">
    <property type="entry name" value="DECARBOXYLASE, PUTATIVE-RELATED"/>
    <property type="match status" value="1"/>
</dbReference>
<dbReference type="Pfam" id="PF03711">
    <property type="entry name" value="OKR_DC_1_C"/>
    <property type="match status" value="1"/>
</dbReference>
<dbReference type="InterPro" id="IPR000310">
    <property type="entry name" value="Orn/Lys/Arg_deCO2ase_major_dom"/>
</dbReference>